<accession>A0ACC1H802</accession>
<organism evidence="1 2">
    <name type="scientific">Spiromyces aspiralis</name>
    <dbReference type="NCBI Taxonomy" id="68401"/>
    <lineage>
        <taxon>Eukaryota</taxon>
        <taxon>Fungi</taxon>
        <taxon>Fungi incertae sedis</taxon>
        <taxon>Zoopagomycota</taxon>
        <taxon>Kickxellomycotina</taxon>
        <taxon>Kickxellomycetes</taxon>
        <taxon>Kickxellales</taxon>
        <taxon>Kickxellaceae</taxon>
        <taxon>Spiromyces</taxon>
    </lineage>
</organism>
<evidence type="ECO:0000313" key="2">
    <source>
        <dbReference type="Proteomes" id="UP001145114"/>
    </source>
</evidence>
<name>A0ACC1H802_9FUNG</name>
<protein>
    <submittedName>
        <fullName evidence="1">Minichromosome maintenance protein 5</fullName>
        <ecNumber evidence="1">3.6.4.12</ecNumber>
    </submittedName>
</protein>
<keyword evidence="2" id="KW-1185">Reference proteome</keyword>
<keyword evidence="1" id="KW-0378">Hydrolase</keyword>
<dbReference type="EC" id="3.6.4.12" evidence="1"/>
<evidence type="ECO:0000313" key="1">
    <source>
        <dbReference type="EMBL" id="KAJ1672427.1"/>
    </source>
</evidence>
<reference evidence="1" key="1">
    <citation type="submission" date="2022-06" db="EMBL/GenBank/DDBJ databases">
        <title>Phylogenomic reconstructions and comparative analyses of Kickxellomycotina fungi.</title>
        <authorList>
            <person name="Reynolds N.K."/>
            <person name="Stajich J.E."/>
            <person name="Barry K."/>
            <person name="Grigoriev I.V."/>
            <person name="Crous P."/>
            <person name="Smith M.E."/>
        </authorList>
    </citation>
    <scope>NUCLEOTIDE SEQUENCE</scope>
    <source>
        <strain evidence="1">RSA 2271</strain>
    </source>
</reference>
<dbReference type="Proteomes" id="UP001145114">
    <property type="component" value="Unassembled WGS sequence"/>
</dbReference>
<proteinExistence type="predicted"/>
<dbReference type="EMBL" id="JAMZIH010008403">
    <property type="protein sequence ID" value="KAJ1672427.1"/>
    <property type="molecule type" value="Genomic_DNA"/>
</dbReference>
<comment type="caution">
    <text evidence="1">The sequence shown here is derived from an EMBL/GenBank/DDBJ whole genome shotgun (WGS) entry which is preliminary data.</text>
</comment>
<gene>
    <name evidence="1" type="primary">MCM5_4</name>
    <name evidence="1" type="ORF">EV182_007207</name>
</gene>
<sequence>MASQLEAIIRISESLAKMTLSPVATVDHVEEAIRLFRASTMDAVQSGQVEGVTRSELTAEMRKIEQEIRRRLPIGSQVSVRALKSDFTSQGYTAHAIDRALYIMVRQEVLQFKSQRMLLQRIGA</sequence>